<sequence>MIVIMNDSINNLYPGVLTGLEQRIVSKKQASPMIYRYPSMDALLFELRMRSNIVQAAKDMNASDVGFATFSNSRCNPQYWIRTPNGGFLLRPGVPPSIGINDIFQNGQLYAFECAGAIIIMLYKAVLSTIGEPLFNYYFQNLFLRDWQYDRDLRLITTYNLAETYPGDVLYFKNPDHHPANPEWQGENVIMMDENLYFGHGIGMGTGQEMIAVLNRARRPGSMVSAYLQNLVLTPDFEAVRRLTMREQVEAEEVALAAMSTADGDEGVGIVGAADEAAAVMAAEDADDEQLSV</sequence>
<dbReference type="InterPro" id="IPR020916">
    <property type="entry name" value="Gln_gamma-glutamylTfrase_bac"/>
</dbReference>
<dbReference type="Proteomes" id="UP001596989">
    <property type="component" value="Unassembled WGS sequence"/>
</dbReference>
<evidence type="ECO:0000313" key="4">
    <source>
        <dbReference type="Proteomes" id="UP001596989"/>
    </source>
</evidence>
<keyword evidence="1 3" id="KW-0808">Transferase</keyword>
<gene>
    <name evidence="3" type="ORF">ACFQ2I_10660</name>
</gene>
<accession>A0ABW3HQQ3</accession>
<dbReference type="EC" id="2.3.2.13" evidence="3"/>
<evidence type="ECO:0000256" key="1">
    <source>
        <dbReference type="ARBA" id="ARBA00022679"/>
    </source>
</evidence>
<dbReference type="Pfam" id="PF20085">
    <property type="entry name" value="TGL"/>
    <property type="match status" value="1"/>
</dbReference>
<dbReference type="GO" id="GO:0003810">
    <property type="term" value="F:protein-glutamine gamma-glutamyltransferase activity"/>
    <property type="evidence" value="ECO:0007669"/>
    <property type="project" value="UniProtKB-EC"/>
</dbReference>
<reference evidence="4" key="1">
    <citation type="journal article" date="2019" name="Int. J. Syst. Evol. Microbiol.">
        <title>The Global Catalogue of Microorganisms (GCM) 10K type strain sequencing project: providing services to taxonomists for standard genome sequencing and annotation.</title>
        <authorList>
            <consortium name="The Broad Institute Genomics Platform"/>
            <consortium name="The Broad Institute Genome Sequencing Center for Infectious Disease"/>
            <person name="Wu L."/>
            <person name="Ma J."/>
        </authorList>
    </citation>
    <scope>NUCLEOTIDE SEQUENCE [LARGE SCALE GENOMIC DNA]</scope>
    <source>
        <strain evidence="4">CCUG 59129</strain>
    </source>
</reference>
<keyword evidence="3" id="KW-0012">Acyltransferase</keyword>
<evidence type="ECO:0000256" key="2">
    <source>
        <dbReference type="ARBA" id="ARBA00022969"/>
    </source>
</evidence>
<name>A0ABW3HQQ3_9BACL</name>
<dbReference type="NCBIfam" id="NF002869">
    <property type="entry name" value="PRK03187.1"/>
    <property type="match status" value="1"/>
</dbReference>
<protein>
    <submittedName>
        <fullName evidence="3">Protein-glutamine gamma-glutamyltransferase</fullName>
        <ecNumber evidence="3">2.3.2.13</ecNumber>
    </submittedName>
</protein>
<proteinExistence type="inferred from homology"/>
<keyword evidence="2" id="KW-0749">Sporulation</keyword>
<evidence type="ECO:0000313" key="3">
    <source>
        <dbReference type="EMBL" id="MFD0959852.1"/>
    </source>
</evidence>
<dbReference type="EMBL" id="JBHTJZ010000011">
    <property type="protein sequence ID" value="MFD0959852.1"/>
    <property type="molecule type" value="Genomic_DNA"/>
</dbReference>
<organism evidence="3 4">
    <name type="scientific">Paenibacillus chungangensis</name>
    <dbReference type="NCBI Taxonomy" id="696535"/>
    <lineage>
        <taxon>Bacteria</taxon>
        <taxon>Bacillati</taxon>
        <taxon>Bacillota</taxon>
        <taxon>Bacilli</taxon>
        <taxon>Bacillales</taxon>
        <taxon>Paenibacillaceae</taxon>
        <taxon>Paenibacillus</taxon>
    </lineage>
</organism>
<dbReference type="RefSeq" id="WP_377564130.1">
    <property type="nucleotide sequence ID" value="NZ_JBHTJZ010000011.1"/>
</dbReference>
<dbReference type="HAMAP" id="MF_00727">
    <property type="entry name" value="Tgl"/>
    <property type="match status" value="1"/>
</dbReference>
<comment type="caution">
    <text evidence="3">The sequence shown here is derived from an EMBL/GenBank/DDBJ whole genome shotgun (WGS) entry which is preliminary data.</text>
</comment>
<keyword evidence="4" id="KW-1185">Reference proteome</keyword>